<organism evidence="1 2">
    <name type="scientific">Sandaracinus amylolyticus</name>
    <dbReference type="NCBI Taxonomy" id="927083"/>
    <lineage>
        <taxon>Bacteria</taxon>
        <taxon>Pseudomonadati</taxon>
        <taxon>Myxococcota</taxon>
        <taxon>Polyangia</taxon>
        <taxon>Polyangiales</taxon>
        <taxon>Sandaracinaceae</taxon>
        <taxon>Sandaracinus</taxon>
    </lineage>
</organism>
<reference evidence="1 2" key="1">
    <citation type="submission" date="2015-03" db="EMBL/GenBank/DDBJ databases">
        <title>Genome assembly of Sandaracinus amylolyticus DSM 53668.</title>
        <authorList>
            <person name="Sharma G."/>
            <person name="Subramanian S."/>
        </authorList>
    </citation>
    <scope>NUCLEOTIDE SEQUENCE [LARGE SCALE GENOMIC DNA]</scope>
    <source>
        <strain evidence="1 2">DSM 53668</strain>
    </source>
</reference>
<keyword evidence="2" id="KW-1185">Reference proteome</keyword>
<evidence type="ECO:0000313" key="2">
    <source>
        <dbReference type="Proteomes" id="UP000034883"/>
    </source>
</evidence>
<dbReference type="Proteomes" id="UP000034883">
    <property type="component" value="Chromosome"/>
</dbReference>
<gene>
    <name evidence="1" type="ORF">DB32_008186</name>
</gene>
<proteinExistence type="predicted"/>
<evidence type="ECO:0000313" key="1">
    <source>
        <dbReference type="EMBL" id="AKF11037.1"/>
    </source>
</evidence>
<dbReference type="OrthoDB" id="5513188at2"/>
<dbReference type="EMBL" id="CP011125">
    <property type="protein sequence ID" value="AKF11037.1"/>
    <property type="molecule type" value="Genomic_DNA"/>
</dbReference>
<dbReference type="RefSeq" id="WP_157070171.1">
    <property type="nucleotide sequence ID" value="NZ_CP011125.1"/>
</dbReference>
<name>A0A0F6W9Q6_9BACT</name>
<dbReference type="KEGG" id="samy:DB32_008186"/>
<dbReference type="STRING" id="927083.DB32_008186"/>
<accession>A0A0F6W9Q6</accession>
<dbReference type="AlphaFoldDB" id="A0A0F6W9Q6"/>
<protein>
    <submittedName>
        <fullName evidence="1">Multiple EGF-like-domain protein 3</fullName>
    </submittedName>
</protein>
<sequence>MRRLWIVVLALCAAGCSVERPDDLLTRLWTCEVQEDCLDGWRCADRSVLGEDFCRPACDPADASSCDGYCTRNGECLSRCTLLGDGATECPDGHSCVRTDLLSGEGVCYPVETCSRSDECAQGTLCFNDVFDLPPVLPGVSYASDQLYCVAVPDEMMRCPTGYLVAPAAGDSPATCLPRCDSAGSRCPPGLTCLRELGYLFAQPGASACYPGSWGVPCDDDAQCLLGRCLAIGEGRRACTYGCGEADRVFEGDGCEALEEASRGLRLDALEVRCLEAEGRDVCAPLGTTGAPCNDDMRCAEGLECRRFLAGGSIVRFCSRDCASDAECNDARAPLTAYCEPSAGGGSCLPRSFEGGGCERAEQCRLGLICRENVCVAP</sequence>